<dbReference type="PANTHER" id="PTHR14493">
    <property type="entry name" value="UNKEMPT FAMILY MEMBER"/>
    <property type="match status" value="1"/>
</dbReference>
<accession>I7J850</accession>
<evidence type="ECO:0000256" key="4">
    <source>
        <dbReference type="PROSITE-ProRule" id="PRU00723"/>
    </source>
</evidence>
<dbReference type="GeneID" id="24423271"/>
<dbReference type="AlphaFoldDB" id="I7J850"/>
<feature type="zinc finger region" description="C3H1-type" evidence="4">
    <location>
        <begin position="88"/>
        <end position="115"/>
    </location>
</feature>
<dbReference type="VEuPathDB" id="PiroplasmaDB:BMR1_01G00980"/>
<protein>
    <recommendedName>
        <fullName evidence="6">C3H1-type domain-containing protein</fullName>
    </recommendedName>
</protein>
<evidence type="ECO:0000313" key="7">
    <source>
        <dbReference type="EMBL" id="CCF72659.1"/>
    </source>
</evidence>
<dbReference type="EMBL" id="FO082871">
    <property type="protein sequence ID" value="CCF72659.1"/>
    <property type="molecule type" value="Genomic_DNA"/>
</dbReference>
<keyword evidence="2 4" id="KW-0863">Zinc-finger</keyword>
<keyword evidence="1 4" id="KW-0479">Metal-binding</keyword>
<dbReference type="PANTHER" id="PTHR14493:SF50">
    <property type="entry name" value="RING FINGER PROTEIN UNKEMPT"/>
    <property type="match status" value="1"/>
</dbReference>
<reference evidence="7 8" key="1">
    <citation type="journal article" date="2012" name="Nucleic Acids Res.">
        <title>Sequencing of the smallest Apicomplexan genome from the human pathogen Babesia microti.</title>
        <authorList>
            <person name="Cornillot E."/>
            <person name="Hadj-Kaddour K."/>
            <person name="Dassouli A."/>
            <person name="Noel B."/>
            <person name="Ranwez V."/>
            <person name="Vacherie B."/>
            <person name="Augagneur Y."/>
            <person name="Bres V."/>
            <person name="Duclos A."/>
            <person name="Randazzo S."/>
            <person name="Carcy B."/>
            <person name="Debierre-Grockiego F."/>
            <person name="Delbecq S."/>
            <person name="Moubri-Menage K."/>
            <person name="Shams-Eldin H."/>
            <person name="Usmani-Brown S."/>
            <person name="Bringaud F."/>
            <person name="Wincker P."/>
            <person name="Vivares C.P."/>
            <person name="Schwarz R.T."/>
            <person name="Schetters T.P."/>
            <person name="Krause P.J."/>
            <person name="Gorenflot A."/>
            <person name="Berry V."/>
            <person name="Barbe V."/>
            <person name="Ben Mamoun C."/>
        </authorList>
    </citation>
    <scope>NUCLEOTIDE SEQUENCE [LARGE SCALE GENOMIC DNA]</scope>
    <source>
        <strain evidence="7 8">RI</strain>
    </source>
</reference>
<dbReference type="Proteomes" id="UP000002899">
    <property type="component" value="Chromosome I"/>
</dbReference>
<dbReference type="RefSeq" id="XP_012647268.1">
    <property type="nucleotide sequence ID" value="XM_012791814.1"/>
</dbReference>
<proteinExistence type="predicted"/>
<dbReference type="PROSITE" id="PS50103">
    <property type="entry name" value="ZF_C3H1"/>
    <property type="match status" value="2"/>
</dbReference>
<feature type="compositionally biased region" description="Polar residues" evidence="5">
    <location>
        <begin position="41"/>
        <end position="72"/>
    </location>
</feature>
<reference evidence="7 8" key="2">
    <citation type="journal article" date="2013" name="PLoS ONE">
        <title>Whole genome mapping and re-organization of the nuclear and mitochondrial genomes of Babesia microti isolates.</title>
        <authorList>
            <person name="Cornillot E."/>
            <person name="Dassouli A."/>
            <person name="Garg A."/>
            <person name="Pachikara N."/>
            <person name="Randazzo S."/>
            <person name="Depoix D."/>
            <person name="Carcy B."/>
            <person name="Delbecq S."/>
            <person name="Frutos R."/>
            <person name="Silva J.C."/>
            <person name="Sutton R."/>
            <person name="Krause P.J."/>
            <person name="Mamoun C.B."/>
        </authorList>
    </citation>
    <scope>NUCLEOTIDE SEQUENCE [LARGE SCALE GENOMIC DNA]</scope>
    <source>
        <strain evidence="7 8">RI</strain>
    </source>
</reference>
<keyword evidence="8" id="KW-1185">Reference proteome</keyword>
<evidence type="ECO:0000313" key="8">
    <source>
        <dbReference type="Proteomes" id="UP000002899"/>
    </source>
</evidence>
<dbReference type="InterPro" id="IPR045234">
    <property type="entry name" value="Unkempt-like"/>
</dbReference>
<gene>
    <name evidence="7" type="ORF">BMR1_01G00980</name>
</gene>
<feature type="zinc finger region" description="C3H1-type" evidence="4">
    <location>
        <begin position="126"/>
        <end position="162"/>
    </location>
</feature>
<name>I7J850_BABMR</name>
<evidence type="ECO:0000256" key="2">
    <source>
        <dbReference type="ARBA" id="ARBA00022771"/>
    </source>
</evidence>
<reference evidence="7 8" key="3">
    <citation type="journal article" date="2016" name="Sci. Rep.">
        <title>Genome-wide diversity and gene expression profiling of Babesia microti isolates identify polymorphic genes that mediate host-pathogen interactions.</title>
        <authorList>
            <person name="Silva J.C."/>
            <person name="Cornillot E."/>
            <person name="McCracken C."/>
            <person name="Usmani-Brown S."/>
            <person name="Dwivedi A."/>
            <person name="Ifeonu O.O."/>
            <person name="Crabtree J."/>
            <person name="Gotia H.T."/>
            <person name="Virji A.Z."/>
            <person name="Reynes C."/>
            <person name="Colinge J."/>
            <person name="Kumar V."/>
            <person name="Lawres L."/>
            <person name="Pazzi J.E."/>
            <person name="Pablo J.V."/>
            <person name="Hung C."/>
            <person name="Brancato J."/>
            <person name="Kumari P."/>
            <person name="Orvis J."/>
            <person name="Tretina K."/>
            <person name="Chibucos M."/>
            <person name="Ott S."/>
            <person name="Sadzewicz L."/>
            <person name="Sengamalay N."/>
            <person name="Shetty A.C."/>
            <person name="Su Q."/>
            <person name="Tallon L."/>
            <person name="Fraser C.M."/>
            <person name="Frutos R."/>
            <person name="Molina D.M."/>
            <person name="Krause P.J."/>
            <person name="Ben Mamoun C."/>
        </authorList>
    </citation>
    <scope>NUCLEOTIDE SEQUENCE [LARGE SCALE GENOMIC DNA]</scope>
    <source>
        <strain evidence="7 8">RI</strain>
    </source>
</reference>
<feature type="domain" description="C3H1-type" evidence="6">
    <location>
        <begin position="88"/>
        <end position="115"/>
    </location>
</feature>
<dbReference type="GO" id="GO:0008270">
    <property type="term" value="F:zinc ion binding"/>
    <property type="evidence" value="ECO:0007669"/>
    <property type="project" value="UniProtKB-KW"/>
</dbReference>
<organism evidence="7 8">
    <name type="scientific">Babesia microti (strain RI)</name>
    <dbReference type="NCBI Taxonomy" id="1133968"/>
    <lineage>
        <taxon>Eukaryota</taxon>
        <taxon>Sar</taxon>
        <taxon>Alveolata</taxon>
        <taxon>Apicomplexa</taxon>
        <taxon>Aconoidasida</taxon>
        <taxon>Piroplasmida</taxon>
        <taxon>Babesiidae</taxon>
        <taxon>Babesia</taxon>
    </lineage>
</organism>
<evidence type="ECO:0000256" key="1">
    <source>
        <dbReference type="ARBA" id="ARBA00022723"/>
    </source>
</evidence>
<evidence type="ECO:0000259" key="6">
    <source>
        <dbReference type="PROSITE" id="PS50103"/>
    </source>
</evidence>
<feature type="region of interest" description="Disordered" evidence="5">
    <location>
        <begin position="1"/>
        <end position="73"/>
    </location>
</feature>
<feature type="domain" description="C3H1-type" evidence="6">
    <location>
        <begin position="126"/>
        <end position="162"/>
    </location>
</feature>
<evidence type="ECO:0000256" key="5">
    <source>
        <dbReference type="SAM" id="MobiDB-lite"/>
    </source>
</evidence>
<dbReference type="InterPro" id="IPR000571">
    <property type="entry name" value="Znf_CCCH"/>
</dbReference>
<evidence type="ECO:0000256" key="3">
    <source>
        <dbReference type="ARBA" id="ARBA00022833"/>
    </source>
</evidence>
<keyword evidence="3 4" id="KW-0862">Zinc</keyword>
<dbReference type="OrthoDB" id="20534at2759"/>
<sequence>MSPRQRRRGNRYENVCVKIPPNETGQKKAPNGEGEAKFNESETNMQNGSRQQNKNNTNEISFSNSKRPNLTAANKGVHRVLTEAELATFRTSFCDSHQTGQCPNSDSCDKSHCLTWQRRNPYRIHYCPQLCPEIQFVKSSKKMVLFRRCTRGKHCAFAHSKEEELYHPLVYKTKRCSAFPRCTRYYCPFIHFPEEARSGKCAEHMELMRIELETKGELDSFSEETQQQGSNEANNFTEDLQAEGSSYLSSFAEALSTVHVDPDNTGIMDSTFRDTTFDGNMDFSQPMSYADLVRSGGQTNSCNRDGMSRVGYIACPQENLNFVVSQDPCLPIDSAIDYAPGLLNSENNILLNYNDLPQQEMGYAQTSSGGEAFSEMLVNFMSEASDQEEMERIDTNVMGKNDPQIKSKWMRLNDEDYFNSKFDQVLSLNGENWTCEGSIF</sequence>
<dbReference type="SMART" id="SM00356">
    <property type="entry name" value="ZnF_C3H1"/>
    <property type="match status" value="2"/>
</dbReference>
<dbReference type="KEGG" id="bmic:BMR1_01G00980"/>